<dbReference type="InterPro" id="IPR001849">
    <property type="entry name" value="PH_domain"/>
</dbReference>
<accession>L8GLK2</accession>
<comment type="function">
    <text evidence="2">Rho GTPase-activating protein involved in the signal transduction pathway.</text>
</comment>
<dbReference type="EMBL" id="KB008073">
    <property type="protein sequence ID" value="ELR13955.1"/>
    <property type="molecule type" value="Genomic_DNA"/>
</dbReference>
<dbReference type="InterPro" id="IPR000198">
    <property type="entry name" value="RhoGAP_dom"/>
</dbReference>
<keyword evidence="7" id="KW-1185">Reference proteome</keyword>
<feature type="compositionally biased region" description="Low complexity" evidence="3">
    <location>
        <begin position="329"/>
        <end position="347"/>
    </location>
</feature>
<evidence type="ECO:0000313" key="6">
    <source>
        <dbReference type="EMBL" id="ELR13955.1"/>
    </source>
</evidence>
<gene>
    <name evidence="6" type="ORF">ACA1_365030</name>
</gene>
<feature type="domain" description="PH" evidence="4">
    <location>
        <begin position="6"/>
        <end position="100"/>
    </location>
</feature>
<dbReference type="KEGG" id="acan:ACA1_365030"/>
<dbReference type="PROSITE" id="PS50238">
    <property type="entry name" value="RHOGAP"/>
    <property type="match status" value="1"/>
</dbReference>
<dbReference type="CDD" id="cd00159">
    <property type="entry name" value="RhoGAP"/>
    <property type="match status" value="1"/>
</dbReference>
<dbReference type="AlphaFoldDB" id="L8GLK2"/>
<feature type="domain" description="PH" evidence="4">
    <location>
        <begin position="381"/>
        <end position="485"/>
    </location>
</feature>
<dbReference type="VEuPathDB" id="AmoebaDB:ACA1_365030"/>
<dbReference type="RefSeq" id="XP_004335968.1">
    <property type="nucleotide sequence ID" value="XM_004335920.1"/>
</dbReference>
<feature type="domain" description="PH" evidence="4">
    <location>
        <begin position="211"/>
        <end position="325"/>
    </location>
</feature>
<dbReference type="SMART" id="SM00233">
    <property type="entry name" value="PH"/>
    <property type="match status" value="5"/>
</dbReference>
<dbReference type="Gene3D" id="1.10.555.10">
    <property type="entry name" value="Rho GTPase activation protein"/>
    <property type="match status" value="1"/>
</dbReference>
<evidence type="ECO:0000256" key="1">
    <source>
        <dbReference type="ARBA" id="ARBA00022468"/>
    </source>
</evidence>
<keyword evidence="1" id="KW-0343">GTPase activation</keyword>
<dbReference type="InterPro" id="IPR011993">
    <property type="entry name" value="PH-like_dom_sf"/>
</dbReference>
<reference evidence="6 7" key="1">
    <citation type="journal article" date="2013" name="Genome Biol.">
        <title>Genome of Acanthamoeba castellanii highlights extensive lateral gene transfer and early evolution of tyrosine kinase signaling.</title>
        <authorList>
            <person name="Clarke M."/>
            <person name="Lohan A.J."/>
            <person name="Liu B."/>
            <person name="Lagkouvardos I."/>
            <person name="Roy S."/>
            <person name="Zafar N."/>
            <person name="Bertelli C."/>
            <person name="Schilde C."/>
            <person name="Kianianmomeni A."/>
            <person name="Burglin T.R."/>
            <person name="Frech C."/>
            <person name="Turcotte B."/>
            <person name="Kopec K.O."/>
            <person name="Synnott J.M."/>
            <person name="Choo C."/>
            <person name="Paponov I."/>
            <person name="Finkler A."/>
            <person name="Soon Heng Tan C."/>
            <person name="Hutchins A.P."/>
            <person name="Weinmeier T."/>
            <person name="Rattei T."/>
            <person name="Chu J.S."/>
            <person name="Gimenez G."/>
            <person name="Irimia M."/>
            <person name="Rigden D.J."/>
            <person name="Fitzpatrick D.A."/>
            <person name="Lorenzo-Morales J."/>
            <person name="Bateman A."/>
            <person name="Chiu C.H."/>
            <person name="Tang P."/>
            <person name="Hegemann P."/>
            <person name="Fromm H."/>
            <person name="Raoult D."/>
            <person name="Greub G."/>
            <person name="Miranda-Saavedra D."/>
            <person name="Chen N."/>
            <person name="Nash P."/>
            <person name="Ginger M.L."/>
            <person name="Horn M."/>
            <person name="Schaap P."/>
            <person name="Caler L."/>
            <person name="Loftus B."/>
        </authorList>
    </citation>
    <scope>NUCLEOTIDE SEQUENCE [LARGE SCALE GENOMIC DNA]</scope>
    <source>
        <strain evidence="6 7">Neff</strain>
    </source>
</reference>
<dbReference type="GO" id="GO:0005737">
    <property type="term" value="C:cytoplasm"/>
    <property type="evidence" value="ECO:0007669"/>
    <property type="project" value="TreeGrafter"/>
</dbReference>
<name>L8GLK2_ACACF</name>
<feature type="domain" description="PH" evidence="4">
    <location>
        <begin position="107"/>
        <end position="204"/>
    </location>
</feature>
<feature type="domain" description="PH" evidence="4">
    <location>
        <begin position="511"/>
        <end position="606"/>
    </location>
</feature>
<dbReference type="GO" id="GO:0005096">
    <property type="term" value="F:GTPase activator activity"/>
    <property type="evidence" value="ECO:0007669"/>
    <property type="project" value="UniProtKB-KW"/>
</dbReference>
<evidence type="ECO:0000259" key="5">
    <source>
        <dbReference type="PROSITE" id="PS50238"/>
    </source>
</evidence>
<dbReference type="PANTHER" id="PTHR23176">
    <property type="entry name" value="RHO/RAC/CDC GTPASE-ACTIVATING PROTEIN"/>
    <property type="match status" value="1"/>
</dbReference>
<evidence type="ECO:0000256" key="2">
    <source>
        <dbReference type="ARBA" id="ARBA00037092"/>
    </source>
</evidence>
<dbReference type="SMART" id="SM00324">
    <property type="entry name" value="RhoGAP"/>
    <property type="match status" value="1"/>
</dbReference>
<evidence type="ECO:0000256" key="3">
    <source>
        <dbReference type="SAM" id="MobiDB-lite"/>
    </source>
</evidence>
<dbReference type="InterPro" id="IPR050729">
    <property type="entry name" value="Rho-GAP"/>
</dbReference>
<feature type="region of interest" description="Disordered" evidence="3">
    <location>
        <begin position="329"/>
        <end position="354"/>
    </location>
</feature>
<organism evidence="6 7">
    <name type="scientific">Acanthamoeba castellanii (strain ATCC 30010 / Neff)</name>
    <dbReference type="NCBI Taxonomy" id="1257118"/>
    <lineage>
        <taxon>Eukaryota</taxon>
        <taxon>Amoebozoa</taxon>
        <taxon>Discosea</taxon>
        <taxon>Longamoebia</taxon>
        <taxon>Centramoebida</taxon>
        <taxon>Acanthamoebidae</taxon>
        <taxon>Acanthamoeba</taxon>
    </lineage>
</organism>
<dbReference type="Gene3D" id="2.30.29.30">
    <property type="entry name" value="Pleckstrin-homology domain (PH domain)/Phosphotyrosine-binding domain (PTB)"/>
    <property type="match status" value="5"/>
</dbReference>
<dbReference type="SUPFAM" id="SSF48350">
    <property type="entry name" value="GTPase activation domain, GAP"/>
    <property type="match status" value="1"/>
</dbReference>
<evidence type="ECO:0000313" key="7">
    <source>
        <dbReference type="Proteomes" id="UP000011083"/>
    </source>
</evidence>
<dbReference type="OrthoDB" id="19778at2759"/>
<proteinExistence type="predicted"/>
<dbReference type="GeneID" id="14914621"/>
<protein>
    <submittedName>
        <fullName evidence="6">PH domain containing protein</fullName>
    </submittedName>
</protein>
<dbReference type="CDD" id="cd00821">
    <property type="entry name" value="PH"/>
    <property type="match status" value="4"/>
</dbReference>
<evidence type="ECO:0000259" key="4">
    <source>
        <dbReference type="PROSITE" id="PS50003"/>
    </source>
</evidence>
<dbReference type="InterPro" id="IPR008936">
    <property type="entry name" value="Rho_GTPase_activation_prot"/>
</dbReference>
<dbReference type="PANTHER" id="PTHR23176:SF129">
    <property type="entry name" value="RHO GTPASE ACTIVATING PROTEIN AT 16F, ISOFORM E-RELATED"/>
    <property type="match status" value="1"/>
</dbReference>
<dbReference type="PROSITE" id="PS50003">
    <property type="entry name" value="PH_DOMAIN"/>
    <property type="match status" value="5"/>
</dbReference>
<feature type="domain" description="Rho-GAP" evidence="5">
    <location>
        <begin position="629"/>
        <end position="816"/>
    </location>
</feature>
<dbReference type="SUPFAM" id="SSF50729">
    <property type="entry name" value="PH domain-like"/>
    <property type="match status" value="5"/>
</dbReference>
<sequence>MRRTTIAVHQGWLKKKGKKRWFILQANSLYWFAKEQKAVTFQHSSVKGCLELKGYAVSVSEKKSHTFIVSNLRDMNYYELTATTDESMNQWVEHIRASIQQATDNEALGRSGDQPLEGKRGVLIKKGQERLFVLKVDSLMWFLSKTGAEKKAKGSLPLKDITLKRGTKGYSFVLQPKVGKAYTLFGATQLECDEWMEAISRAIERLNFNQTTVKNGWLEKKGQKRYFVIKNGKLLWFNKMQKDDDAEANGYLLLDTCKVSILPPANGKYSLHIVASESGAAAGKEGGGAGAGAGAKDKSKREYTLTATSETECSDWAVAMVNAGATGDMPSRAASSSRRSVMAAPSSTDPVVRRPVSGIQLSDGVFVSRPASSGGSGSGGGGGMEGFMVAEKSGWLEKKGKRRWFVLTAGEFAWYDQPRQHQKGEKPNGSILAKDASVAQIGEIGNGYFVFAIYSATARESEYLLQASSLTEMEDWVVALVLAGANPGKDRATSVCEEGSPYSARPDILPENDKNGWMEKKGRKRWFVLRNSHLYWYKAVQETEAGLKEATGSLELEKCTVKKLDGKLKGRSALVISSSAKGEYLLLHEDEAEIDSWVRLLIDKGGASKYRAAVASGGPASGMCNYFGISLQQLLAKEKGDAAGGIPILVRKCAEHIRAHGMEAEGIFRVSGEQIDIVALKQEFESASDPSTITFADNIDVHAVSGLMKMFFRELNPPLMTFDLYSDFMAAAGCVMSDIKALIAQLPAENKILLGYLLHFLYDVSQLGDLNKMRPMNLAIVFSPNLFRSNRSAFEFMIANAHELMPAIDSAADDVTAPPALPALPAGLASKPLPGLGARGSPAAQLSPLLPPSSAGAASRVLPPAVVASAPQFGSTLSPRVLPAPPQPLPIGGPMLQSPALQAKVSAEILQRISAGPAQ</sequence>
<dbReference type="Proteomes" id="UP000011083">
    <property type="component" value="Unassembled WGS sequence"/>
</dbReference>
<dbReference type="Pfam" id="PF00620">
    <property type="entry name" value="RhoGAP"/>
    <property type="match status" value="1"/>
</dbReference>
<dbReference type="Pfam" id="PF00169">
    <property type="entry name" value="PH"/>
    <property type="match status" value="5"/>
</dbReference>
<dbReference type="GO" id="GO:0007165">
    <property type="term" value="P:signal transduction"/>
    <property type="evidence" value="ECO:0007669"/>
    <property type="project" value="InterPro"/>
</dbReference>